<dbReference type="EMBL" id="VSSQ01138744">
    <property type="protein sequence ID" value="MPN61731.1"/>
    <property type="molecule type" value="Genomic_DNA"/>
</dbReference>
<gene>
    <name evidence="1" type="ORF">SDC9_209473</name>
</gene>
<proteinExistence type="predicted"/>
<organism evidence="1">
    <name type="scientific">bioreactor metagenome</name>
    <dbReference type="NCBI Taxonomy" id="1076179"/>
    <lineage>
        <taxon>unclassified sequences</taxon>
        <taxon>metagenomes</taxon>
        <taxon>ecological metagenomes</taxon>
    </lineage>
</organism>
<name>A0A645JDR6_9ZZZZ</name>
<evidence type="ECO:0000313" key="1">
    <source>
        <dbReference type="EMBL" id="MPN61731.1"/>
    </source>
</evidence>
<protein>
    <submittedName>
        <fullName evidence="1">Uncharacterized protein</fullName>
    </submittedName>
</protein>
<comment type="caution">
    <text evidence="1">The sequence shown here is derived from an EMBL/GenBank/DDBJ whole genome shotgun (WGS) entry which is preliminary data.</text>
</comment>
<reference evidence="1" key="1">
    <citation type="submission" date="2019-08" db="EMBL/GenBank/DDBJ databases">
        <authorList>
            <person name="Kucharzyk K."/>
            <person name="Murdoch R.W."/>
            <person name="Higgins S."/>
            <person name="Loffler F."/>
        </authorList>
    </citation>
    <scope>NUCLEOTIDE SEQUENCE</scope>
</reference>
<sequence length="59" mass="6589">MSFELAALFGVDEIRIERPVFLGDEIAYLLLTLGDHPHRNGLDASGGETAAYLFPKQRR</sequence>
<accession>A0A645JDR6</accession>
<dbReference type="AlphaFoldDB" id="A0A645JDR6"/>